<dbReference type="GO" id="GO:0051792">
    <property type="term" value="P:medium-chain fatty acid biosynthetic process"/>
    <property type="evidence" value="ECO:0007669"/>
    <property type="project" value="TreeGrafter"/>
</dbReference>
<name>A0AAD7UKA2_9STRA</name>
<dbReference type="GO" id="GO:0047372">
    <property type="term" value="F:monoacylglycerol lipase activity"/>
    <property type="evidence" value="ECO:0007669"/>
    <property type="project" value="TreeGrafter"/>
</dbReference>
<keyword evidence="3" id="KW-1133">Transmembrane helix</keyword>
<feature type="compositionally biased region" description="Acidic residues" evidence="2">
    <location>
        <begin position="646"/>
        <end position="666"/>
    </location>
</feature>
<dbReference type="GO" id="GO:0008126">
    <property type="term" value="F:acetylesterase activity"/>
    <property type="evidence" value="ECO:0007669"/>
    <property type="project" value="TreeGrafter"/>
</dbReference>
<comment type="caution">
    <text evidence="4">The sequence shown here is derived from an EMBL/GenBank/DDBJ whole genome shotgun (WGS) entry which is preliminary data.</text>
</comment>
<dbReference type="AlphaFoldDB" id="A0AAD7UKA2"/>
<dbReference type="SUPFAM" id="SSF53474">
    <property type="entry name" value="alpha/beta-Hydrolases"/>
    <property type="match status" value="1"/>
</dbReference>
<evidence type="ECO:0000256" key="2">
    <source>
        <dbReference type="SAM" id="MobiDB-lite"/>
    </source>
</evidence>
<proteinExistence type="inferred from homology"/>
<evidence type="ECO:0000313" key="5">
    <source>
        <dbReference type="Proteomes" id="UP001230188"/>
    </source>
</evidence>
<dbReference type="Gene3D" id="3.40.50.1820">
    <property type="entry name" value="alpha/beta hydrolase"/>
    <property type="match status" value="1"/>
</dbReference>
<dbReference type="InterPro" id="IPR050960">
    <property type="entry name" value="AB_hydrolase_4_sf"/>
</dbReference>
<feature type="transmembrane region" description="Helical" evidence="3">
    <location>
        <begin position="6"/>
        <end position="29"/>
    </location>
</feature>
<dbReference type="InterPro" id="IPR029058">
    <property type="entry name" value="AB_hydrolase_fold"/>
</dbReference>
<sequence length="666" mass="75589">MVTEYPVTMLSMGSVALLLVLPAVSLWVWQRWRRPGVVVGRHHIAYVDILRSLIYSIRGARRSDVAALVCFILIVALRRRVAKWIVLVLPKGQILWLGLRRQWARHVIKRRSSWITLGGLLWFMHWRRACCERPVVSCRRTFWNVAIVEKAGFAKHEFRPVFWLTSRHAQTVIAHVLADLAFLVLRPVQWRREAVPTFDGGEIHLDWIVAPRDEFEPYGDGLTIVDDERHGGRIFEAPPETASLAPIVLLMYGIGGTRNDHYMKHMALACRARGWRPVVLTYWRLDWNEWRDMDAAVRRVSETYPLAPLFAVVHSASAYVLVQYLAAAGDSSPIVAAVSIAGCMDFLRAYEFVKHTKNRTYRRVFERGIRRCVRRHHAHDPSIPTSERIQRAAKLTKIKCGADIMYDRHIASLARATHLSPREYEYDDGETDPAFAPLGRAPLAKRLPSMEDFSLTPSSLRRAAPPSLLERTRPHYVTPSRLKLGQVKVPLLLVHARDDPLVSHDDNYDWASAVQNARIITVRTHRGGHCGWHEGLWPLGPSWAVSVATDYISAVLEQTAQTGWLCAVFDTLNRRTSKTSPLASQIAHAAASHDHIMPPPPPESETPLERLSSLLFDDVLDGRSSRANSIVDERESIHVDNQAAYADEDAFDDFDEDDDDDNGVFM</sequence>
<dbReference type="PANTHER" id="PTHR10794">
    <property type="entry name" value="ABHYDROLASE DOMAIN-CONTAINING PROTEIN"/>
    <property type="match status" value="1"/>
</dbReference>
<evidence type="ECO:0000256" key="3">
    <source>
        <dbReference type="SAM" id="Phobius"/>
    </source>
</evidence>
<protein>
    <submittedName>
        <fullName evidence="4">Uncharacterized protein</fullName>
    </submittedName>
</protein>
<evidence type="ECO:0000256" key="1">
    <source>
        <dbReference type="ARBA" id="ARBA00010884"/>
    </source>
</evidence>
<keyword evidence="3" id="KW-0472">Membrane</keyword>
<evidence type="ECO:0000313" key="4">
    <source>
        <dbReference type="EMBL" id="KAJ8609497.1"/>
    </source>
</evidence>
<feature type="region of interest" description="Disordered" evidence="2">
    <location>
        <begin position="641"/>
        <end position="666"/>
    </location>
</feature>
<gene>
    <name evidence="4" type="ORF">CTAYLR_005459</name>
</gene>
<dbReference type="GO" id="GO:0051793">
    <property type="term" value="P:medium-chain fatty acid catabolic process"/>
    <property type="evidence" value="ECO:0007669"/>
    <property type="project" value="TreeGrafter"/>
</dbReference>
<comment type="similarity">
    <text evidence="1">Belongs to the AB hydrolase superfamily. AB hydrolase 4 family.</text>
</comment>
<reference evidence="4" key="1">
    <citation type="submission" date="2023-01" db="EMBL/GenBank/DDBJ databases">
        <title>Metagenome sequencing of chrysophaentin producing Chrysophaeum taylorii.</title>
        <authorList>
            <person name="Davison J."/>
            <person name="Bewley C."/>
        </authorList>
    </citation>
    <scope>NUCLEOTIDE SEQUENCE</scope>
    <source>
        <strain evidence="4">NIES-1699</strain>
    </source>
</reference>
<keyword evidence="3" id="KW-0812">Transmembrane</keyword>
<keyword evidence="5" id="KW-1185">Reference proteome</keyword>
<dbReference type="EMBL" id="JAQMWT010000139">
    <property type="protein sequence ID" value="KAJ8609497.1"/>
    <property type="molecule type" value="Genomic_DNA"/>
</dbReference>
<accession>A0AAD7UKA2</accession>
<dbReference type="PANTHER" id="PTHR10794:SF63">
    <property type="entry name" value="ALPHA_BETA HYDROLASE 1, ISOFORM A"/>
    <property type="match status" value="1"/>
</dbReference>
<dbReference type="Proteomes" id="UP001230188">
    <property type="component" value="Unassembled WGS sequence"/>
</dbReference>
<organism evidence="4 5">
    <name type="scientific">Chrysophaeum taylorii</name>
    <dbReference type="NCBI Taxonomy" id="2483200"/>
    <lineage>
        <taxon>Eukaryota</taxon>
        <taxon>Sar</taxon>
        <taxon>Stramenopiles</taxon>
        <taxon>Ochrophyta</taxon>
        <taxon>Pelagophyceae</taxon>
        <taxon>Pelagomonadales</taxon>
        <taxon>Pelagomonadaceae</taxon>
        <taxon>Chrysophaeum</taxon>
    </lineage>
</organism>